<evidence type="ECO:0000313" key="1">
    <source>
        <dbReference type="EMBL" id="KAK4282726.1"/>
    </source>
</evidence>
<name>A0AAE1TFD0_9FABA</name>
<dbReference type="AlphaFoldDB" id="A0AAE1TFD0"/>
<sequence>MAEKERRILVAVDEGEESIQMSVLV</sequence>
<dbReference type="Proteomes" id="UP001293593">
    <property type="component" value="Unassembled WGS sequence"/>
</dbReference>
<evidence type="ECO:0000313" key="2">
    <source>
        <dbReference type="Proteomes" id="UP001293593"/>
    </source>
</evidence>
<gene>
    <name evidence="1" type="ORF">QN277_014070</name>
</gene>
<comment type="caution">
    <text evidence="1">The sequence shown here is derived from an EMBL/GenBank/DDBJ whole genome shotgun (WGS) entry which is preliminary data.</text>
</comment>
<protein>
    <submittedName>
        <fullName evidence="1">Uncharacterized protein</fullName>
    </submittedName>
</protein>
<proteinExistence type="predicted"/>
<organism evidence="1 2">
    <name type="scientific">Acacia crassicarpa</name>
    <name type="common">northern wattle</name>
    <dbReference type="NCBI Taxonomy" id="499986"/>
    <lineage>
        <taxon>Eukaryota</taxon>
        <taxon>Viridiplantae</taxon>
        <taxon>Streptophyta</taxon>
        <taxon>Embryophyta</taxon>
        <taxon>Tracheophyta</taxon>
        <taxon>Spermatophyta</taxon>
        <taxon>Magnoliopsida</taxon>
        <taxon>eudicotyledons</taxon>
        <taxon>Gunneridae</taxon>
        <taxon>Pentapetalae</taxon>
        <taxon>rosids</taxon>
        <taxon>fabids</taxon>
        <taxon>Fabales</taxon>
        <taxon>Fabaceae</taxon>
        <taxon>Caesalpinioideae</taxon>
        <taxon>mimosoid clade</taxon>
        <taxon>Acacieae</taxon>
        <taxon>Acacia</taxon>
    </lineage>
</organism>
<reference evidence="1" key="1">
    <citation type="submission" date="2023-10" db="EMBL/GenBank/DDBJ databases">
        <title>Chromosome-level genome of the transformable northern wattle, Acacia crassicarpa.</title>
        <authorList>
            <person name="Massaro I."/>
            <person name="Sinha N.R."/>
            <person name="Poethig S."/>
            <person name="Leichty A.R."/>
        </authorList>
    </citation>
    <scope>NUCLEOTIDE SEQUENCE</scope>
    <source>
        <strain evidence="1">Acra3RX</strain>
        <tissue evidence="1">Leaf</tissue>
    </source>
</reference>
<keyword evidence="2" id="KW-1185">Reference proteome</keyword>
<accession>A0AAE1TFD0</accession>
<dbReference type="EMBL" id="JAWXYG010000002">
    <property type="protein sequence ID" value="KAK4282726.1"/>
    <property type="molecule type" value="Genomic_DNA"/>
</dbReference>